<dbReference type="Pfam" id="PF04970">
    <property type="entry name" value="LRAT"/>
    <property type="match status" value="1"/>
</dbReference>
<gene>
    <name evidence="2" type="ORF">XAT740_LOCUS4447</name>
</gene>
<sequence length="233" mass="27370">MVSNRILQNFYIICLDSNTNQKDYTHHDKLKQLQNIANIVDTFHDVDNCIDFVTDIKHEKIMKFLPIIFRILNIDFQPENSEHIDMDVAQSRLYPGAHIATGNPHDYFHHGIVIDPTTDEILIVHFWGHKKREAHIQTTDLSTFVSGSSHRVASKNRQLYLVHYENDTFEKQQETCQHAKEMLEKPYSCKFHLLRLNCESFARFCRTGEWKSEQAIALKSFPLKNIRNICKKN</sequence>
<evidence type="ECO:0000313" key="2">
    <source>
        <dbReference type="EMBL" id="CAF0830734.1"/>
    </source>
</evidence>
<dbReference type="Gene3D" id="3.90.1720.10">
    <property type="entry name" value="endopeptidase domain like (from Nostoc punctiforme)"/>
    <property type="match status" value="1"/>
</dbReference>
<comment type="caution">
    <text evidence="2">The sequence shown here is derived from an EMBL/GenBank/DDBJ whole genome shotgun (WGS) entry which is preliminary data.</text>
</comment>
<dbReference type="InterPro" id="IPR007053">
    <property type="entry name" value="LRAT_dom"/>
</dbReference>
<name>A0A813UK46_ADIRI</name>
<keyword evidence="3" id="KW-1185">Reference proteome</keyword>
<dbReference type="EMBL" id="CAJNOR010000183">
    <property type="protein sequence ID" value="CAF0830734.1"/>
    <property type="molecule type" value="Genomic_DNA"/>
</dbReference>
<proteinExistence type="predicted"/>
<dbReference type="PROSITE" id="PS51934">
    <property type="entry name" value="LRAT"/>
    <property type="match status" value="1"/>
</dbReference>
<organism evidence="2 3">
    <name type="scientific">Adineta ricciae</name>
    <name type="common">Rotifer</name>
    <dbReference type="NCBI Taxonomy" id="249248"/>
    <lineage>
        <taxon>Eukaryota</taxon>
        <taxon>Metazoa</taxon>
        <taxon>Spiralia</taxon>
        <taxon>Gnathifera</taxon>
        <taxon>Rotifera</taxon>
        <taxon>Eurotatoria</taxon>
        <taxon>Bdelloidea</taxon>
        <taxon>Adinetida</taxon>
        <taxon>Adinetidae</taxon>
        <taxon>Adineta</taxon>
    </lineage>
</organism>
<evidence type="ECO:0000313" key="3">
    <source>
        <dbReference type="Proteomes" id="UP000663828"/>
    </source>
</evidence>
<dbReference type="AlphaFoldDB" id="A0A813UK46"/>
<protein>
    <recommendedName>
        <fullName evidence="1">LRAT domain-containing protein</fullName>
    </recommendedName>
</protein>
<evidence type="ECO:0000259" key="1">
    <source>
        <dbReference type="PROSITE" id="PS51934"/>
    </source>
</evidence>
<accession>A0A813UK46</accession>
<feature type="domain" description="LRAT" evidence="1">
    <location>
        <begin position="99"/>
        <end position="214"/>
    </location>
</feature>
<dbReference type="Proteomes" id="UP000663828">
    <property type="component" value="Unassembled WGS sequence"/>
</dbReference>
<reference evidence="2" key="1">
    <citation type="submission" date="2021-02" db="EMBL/GenBank/DDBJ databases">
        <authorList>
            <person name="Nowell W R."/>
        </authorList>
    </citation>
    <scope>NUCLEOTIDE SEQUENCE</scope>
</reference>